<keyword evidence="1" id="KW-1133">Transmembrane helix</keyword>
<dbReference type="Proteomes" id="UP000176631">
    <property type="component" value="Unassembled WGS sequence"/>
</dbReference>
<evidence type="ECO:0000313" key="3">
    <source>
        <dbReference type="Proteomes" id="UP000176631"/>
    </source>
</evidence>
<dbReference type="EMBL" id="MHCP01000030">
    <property type="protein sequence ID" value="OGY22987.1"/>
    <property type="molecule type" value="Genomic_DNA"/>
</dbReference>
<dbReference type="AlphaFoldDB" id="A0A1G1W6I8"/>
<organism evidence="2 3">
    <name type="scientific">Candidatus Woykebacteria bacterium RBG_13_40_15</name>
    <dbReference type="NCBI Taxonomy" id="1802593"/>
    <lineage>
        <taxon>Bacteria</taxon>
        <taxon>Candidatus Woykeibacteriota</taxon>
    </lineage>
</organism>
<sequence>MAGWPGSVGVVGLWFVEVLRRRFTTPDLPSYGLSIFKWHSNYLGYPFLAVVVGSLAFYFKEVSTATPISGWLFPVFFVLALASAALFIRWEDQKNGIRPFTKLNANRVYNALFWFAPIVYVLITGLAVLLGYREIPSVVALVVVLCLAIFAGTLLLDGTGWNPLRDEVKRSYPKWKLD</sequence>
<feature type="transmembrane region" description="Helical" evidence="1">
    <location>
        <begin position="138"/>
        <end position="156"/>
    </location>
</feature>
<comment type="caution">
    <text evidence="2">The sequence shown here is derived from an EMBL/GenBank/DDBJ whole genome shotgun (WGS) entry which is preliminary data.</text>
</comment>
<keyword evidence="1" id="KW-0812">Transmembrane</keyword>
<name>A0A1G1W6I8_9BACT</name>
<accession>A0A1G1W6I8</accession>
<feature type="transmembrane region" description="Helical" evidence="1">
    <location>
        <begin position="111"/>
        <end position="132"/>
    </location>
</feature>
<feature type="transmembrane region" description="Helical" evidence="1">
    <location>
        <begin position="42"/>
        <end position="59"/>
    </location>
</feature>
<gene>
    <name evidence="2" type="ORF">A2172_03580</name>
</gene>
<proteinExistence type="predicted"/>
<reference evidence="2 3" key="1">
    <citation type="journal article" date="2016" name="Nat. Commun.">
        <title>Thousands of microbial genomes shed light on interconnected biogeochemical processes in an aquifer system.</title>
        <authorList>
            <person name="Anantharaman K."/>
            <person name="Brown C.T."/>
            <person name="Hug L.A."/>
            <person name="Sharon I."/>
            <person name="Castelle C.J."/>
            <person name="Probst A.J."/>
            <person name="Thomas B.C."/>
            <person name="Singh A."/>
            <person name="Wilkins M.J."/>
            <person name="Karaoz U."/>
            <person name="Brodie E.L."/>
            <person name="Williams K.H."/>
            <person name="Hubbard S.S."/>
            <person name="Banfield J.F."/>
        </authorList>
    </citation>
    <scope>NUCLEOTIDE SEQUENCE [LARGE SCALE GENOMIC DNA]</scope>
</reference>
<evidence type="ECO:0000256" key="1">
    <source>
        <dbReference type="SAM" id="Phobius"/>
    </source>
</evidence>
<feature type="transmembrane region" description="Helical" evidence="1">
    <location>
        <begin position="71"/>
        <end position="90"/>
    </location>
</feature>
<keyword evidence="1" id="KW-0472">Membrane</keyword>
<protein>
    <submittedName>
        <fullName evidence="2">Uncharacterized protein</fullName>
    </submittedName>
</protein>
<evidence type="ECO:0000313" key="2">
    <source>
        <dbReference type="EMBL" id="OGY22987.1"/>
    </source>
</evidence>